<feature type="domain" description="Autophagy-related protein 16" evidence="4">
    <location>
        <begin position="7"/>
        <end position="196"/>
    </location>
</feature>
<feature type="compositionally biased region" description="Basic and acidic residues" evidence="3">
    <location>
        <begin position="184"/>
        <end position="197"/>
    </location>
</feature>
<proteinExistence type="inferred from homology"/>
<dbReference type="InterPro" id="IPR013923">
    <property type="entry name" value="Autophagy-rel_prot_16_dom"/>
</dbReference>
<organism evidence="5 6">
    <name type="scientific">Cephalotrichum gorgonifer</name>
    <dbReference type="NCBI Taxonomy" id="2041049"/>
    <lineage>
        <taxon>Eukaryota</taxon>
        <taxon>Fungi</taxon>
        <taxon>Dikarya</taxon>
        <taxon>Ascomycota</taxon>
        <taxon>Pezizomycotina</taxon>
        <taxon>Sordariomycetes</taxon>
        <taxon>Hypocreomycetidae</taxon>
        <taxon>Microascales</taxon>
        <taxon>Microascaceae</taxon>
        <taxon>Cephalotrichum</taxon>
    </lineage>
</organism>
<feature type="coiled-coil region" evidence="2">
    <location>
        <begin position="156"/>
        <end position="183"/>
    </location>
</feature>
<dbReference type="CDD" id="cd22887">
    <property type="entry name" value="Atg16_CCD"/>
    <property type="match status" value="1"/>
</dbReference>
<dbReference type="Pfam" id="PF08614">
    <property type="entry name" value="ATG16"/>
    <property type="match status" value="1"/>
</dbReference>
<gene>
    <name evidence="5" type="ORF">DNG_05614</name>
</gene>
<evidence type="ECO:0000313" key="5">
    <source>
        <dbReference type="EMBL" id="SPO02935.1"/>
    </source>
</evidence>
<sequence>MANWKGEYLAYIRAAEKNNPVNLEIVEACSNLVDRVSALEAEKAVLERSATPSTPTSRDKPRHAPPPPPLPAADEDTLVAQLQRDLAEALRARGYFETRAKNAEAELEKTRVANKDDARSLRELTAERQKILTKLRDRDHELREQRKLSADIQDEMITLNLQLSMAEKERDKVKKENRELVDRWMKSKGAEAEKMNRANEAMSQGRR</sequence>
<reference evidence="5" key="1">
    <citation type="submission" date="2018-03" db="EMBL/GenBank/DDBJ databases">
        <authorList>
            <person name="Guldener U."/>
        </authorList>
    </citation>
    <scope>NUCLEOTIDE SEQUENCE</scope>
</reference>
<evidence type="ECO:0000313" key="6">
    <source>
        <dbReference type="Proteomes" id="UP001187682"/>
    </source>
</evidence>
<keyword evidence="6" id="KW-1185">Reference proteome</keyword>
<name>A0AAE8N150_9PEZI</name>
<comment type="similarity">
    <text evidence="1">Belongs to the ATG16 family.</text>
</comment>
<evidence type="ECO:0000256" key="1">
    <source>
        <dbReference type="ARBA" id="ARBA00005331"/>
    </source>
</evidence>
<feature type="region of interest" description="Disordered" evidence="3">
    <location>
        <begin position="45"/>
        <end position="74"/>
    </location>
</feature>
<dbReference type="EMBL" id="ONZQ02000007">
    <property type="protein sequence ID" value="SPO02935.1"/>
    <property type="molecule type" value="Genomic_DNA"/>
</dbReference>
<accession>A0AAE8N150</accession>
<protein>
    <submittedName>
        <fullName evidence="5">Related to Autophagy protein 16</fullName>
    </submittedName>
</protein>
<dbReference type="Proteomes" id="UP001187682">
    <property type="component" value="Unassembled WGS sequence"/>
</dbReference>
<dbReference type="AlphaFoldDB" id="A0AAE8N150"/>
<evidence type="ECO:0000259" key="4">
    <source>
        <dbReference type="Pfam" id="PF08614"/>
    </source>
</evidence>
<evidence type="ECO:0000256" key="3">
    <source>
        <dbReference type="SAM" id="MobiDB-lite"/>
    </source>
</evidence>
<keyword evidence="2" id="KW-0175">Coiled coil</keyword>
<evidence type="ECO:0000256" key="2">
    <source>
        <dbReference type="SAM" id="Coils"/>
    </source>
</evidence>
<comment type="caution">
    <text evidence="5">The sequence shown here is derived from an EMBL/GenBank/DDBJ whole genome shotgun (WGS) entry which is preliminary data.</text>
</comment>
<feature type="region of interest" description="Disordered" evidence="3">
    <location>
        <begin position="184"/>
        <end position="207"/>
    </location>
</feature>
<dbReference type="Gene3D" id="1.20.5.170">
    <property type="match status" value="1"/>
</dbReference>